<gene>
    <name evidence="3" type="ORF">PS631_00920</name>
</gene>
<feature type="transmembrane region" description="Helical" evidence="1">
    <location>
        <begin position="173"/>
        <end position="192"/>
    </location>
</feature>
<keyword evidence="1" id="KW-1133">Transmembrane helix</keyword>
<dbReference type="InterPro" id="IPR000326">
    <property type="entry name" value="PAP2/HPO"/>
</dbReference>
<keyword evidence="1" id="KW-0812">Transmembrane</keyword>
<accession>A0A5E6QCM8</accession>
<organism evidence="3 4">
    <name type="scientific">Pseudomonas fluorescens</name>
    <dbReference type="NCBI Taxonomy" id="294"/>
    <lineage>
        <taxon>Bacteria</taxon>
        <taxon>Pseudomonadati</taxon>
        <taxon>Pseudomonadota</taxon>
        <taxon>Gammaproteobacteria</taxon>
        <taxon>Pseudomonadales</taxon>
        <taxon>Pseudomonadaceae</taxon>
        <taxon>Pseudomonas</taxon>
    </lineage>
</organism>
<feature type="transmembrane region" description="Helical" evidence="1">
    <location>
        <begin position="116"/>
        <end position="133"/>
    </location>
</feature>
<feature type="transmembrane region" description="Helical" evidence="1">
    <location>
        <begin position="71"/>
        <end position="89"/>
    </location>
</feature>
<proteinExistence type="predicted"/>
<dbReference type="CDD" id="cd03396">
    <property type="entry name" value="PAP2_like_6"/>
    <property type="match status" value="1"/>
</dbReference>
<protein>
    <recommendedName>
        <fullName evidence="2">Phosphatidic acid phosphatase type 2/haloperoxidase domain-containing protein</fullName>
    </recommendedName>
</protein>
<sequence>MQPSPRTRFYLINLGLPLLLAALVFVLFDLTSLDQSISNLLLDPVSGQFPLLHDQWFEKVSHKWPRILPDWTGEAAIVGLLLSFIWPRLTANPKRLLDAIGAAPLLRFTRDHRQDLLFVVVAFALSTTVIHYLKSHTGVYCPVETTLYGGTHLRQEWFSNFNWTEKTAGGRCWPGGHASSGFTLLALYFVALRHQWRHARLLLVGIVLLGLVYGTTRVLQGWHFMSHTFWAGIFVWLTTWLTALFCYGRPALQGLPVLTPTPRFARLPALSGWHKASRVIDTRLMRFKHKGQQ</sequence>
<reference evidence="3 4" key="1">
    <citation type="submission" date="2019-09" db="EMBL/GenBank/DDBJ databases">
        <authorList>
            <person name="Chandra G."/>
            <person name="Truman W A."/>
        </authorList>
    </citation>
    <scope>NUCLEOTIDE SEQUENCE [LARGE SCALE GENOMIC DNA]</scope>
    <source>
        <strain evidence="3">PS631</strain>
    </source>
</reference>
<evidence type="ECO:0000259" key="2">
    <source>
        <dbReference type="Pfam" id="PF01569"/>
    </source>
</evidence>
<name>A0A5E6QCM8_PSEFL</name>
<dbReference type="SUPFAM" id="SSF48317">
    <property type="entry name" value="Acid phosphatase/Vanadium-dependent haloperoxidase"/>
    <property type="match status" value="1"/>
</dbReference>
<dbReference type="InterPro" id="IPR036938">
    <property type="entry name" value="PAP2/HPO_sf"/>
</dbReference>
<dbReference type="Proteomes" id="UP000399692">
    <property type="component" value="Unassembled WGS sequence"/>
</dbReference>
<feature type="transmembrane region" description="Helical" evidence="1">
    <location>
        <begin position="199"/>
        <end position="216"/>
    </location>
</feature>
<keyword evidence="1" id="KW-0472">Membrane</keyword>
<feature type="domain" description="Phosphatidic acid phosphatase type 2/haloperoxidase" evidence="2">
    <location>
        <begin position="116"/>
        <end position="245"/>
    </location>
</feature>
<feature type="transmembrane region" description="Helical" evidence="1">
    <location>
        <begin position="9"/>
        <end position="28"/>
    </location>
</feature>
<evidence type="ECO:0000256" key="1">
    <source>
        <dbReference type="SAM" id="Phobius"/>
    </source>
</evidence>
<dbReference type="Pfam" id="PF01569">
    <property type="entry name" value="PAP2"/>
    <property type="match status" value="1"/>
</dbReference>
<evidence type="ECO:0000313" key="4">
    <source>
        <dbReference type="Proteomes" id="UP000399692"/>
    </source>
</evidence>
<dbReference type="RefSeq" id="WP_150569434.1">
    <property type="nucleotide sequence ID" value="NZ_CABVHF010000001.1"/>
</dbReference>
<feature type="transmembrane region" description="Helical" evidence="1">
    <location>
        <begin position="228"/>
        <end position="247"/>
    </location>
</feature>
<dbReference type="OrthoDB" id="7348799at2"/>
<dbReference type="AlphaFoldDB" id="A0A5E6QCM8"/>
<dbReference type="EMBL" id="CABVHF010000001">
    <property type="protein sequence ID" value="VVM53028.1"/>
    <property type="molecule type" value="Genomic_DNA"/>
</dbReference>
<evidence type="ECO:0000313" key="3">
    <source>
        <dbReference type="EMBL" id="VVM53028.1"/>
    </source>
</evidence>